<sequence>MPEKKRGRPPSANPSAVPLVAEGLTLAGKMPEKKRGRPPSANPSAVPLASPSASNSAGSSSMVKKQVRPIEDIRYDNIGHFPSFCDNIARCKGSNCESEHKYIQCRKCKVSLPRSATILLVVREVTVSQNISIFSVENVRYPYVSLEITIVI</sequence>
<evidence type="ECO:0000256" key="1">
    <source>
        <dbReference type="SAM" id="MobiDB-lite"/>
    </source>
</evidence>
<evidence type="ECO:0000313" key="3">
    <source>
        <dbReference type="Proteomes" id="UP001458880"/>
    </source>
</evidence>
<dbReference type="SMART" id="SM00384">
    <property type="entry name" value="AT_hook"/>
    <property type="match status" value="2"/>
</dbReference>
<proteinExistence type="predicted"/>
<dbReference type="EMBL" id="JASPKY010000112">
    <property type="protein sequence ID" value="KAK9736529.1"/>
    <property type="molecule type" value="Genomic_DNA"/>
</dbReference>
<dbReference type="AlphaFoldDB" id="A0AAW1LT27"/>
<accession>A0AAW1LT27</accession>
<dbReference type="Pfam" id="PF02178">
    <property type="entry name" value="AT_hook"/>
    <property type="match status" value="2"/>
</dbReference>
<comment type="caution">
    <text evidence="2">The sequence shown here is derived from an EMBL/GenBank/DDBJ whole genome shotgun (WGS) entry which is preliminary data.</text>
</comment>
<reference evidence="2 3" key="1">
    <citation type="journal article" date="2024" name="BMC Genomics">
        <title>De novo assembly and annotation of Popillia japonica's genome with initial clues to its potential as an invasive pest.</title>
        <authorList>
            <person name="Cucini C."/>
            <person name="Boschi S."/>
            <person name="Funari R."/>
            <person name="Cardaioli E."/>
            <person name="Iannotti N."/>
            <person name="Marturano G."/>
            <person name="Paoli F."/>
            <person name="Bruttini M."/>
            <person name="Carapelli A."/>
            <person name="Frati F."/>
            <person name="Nardi F."/>
        </authorList>
    </citation>
    <scope>NUCLEOTIDE SEQUENCE [LARGE SCALE GENOMIC DNA]</scope>
    <source>
        <strain evidence="2">DMR45628</strain>
    </source>
</reference>
<feature type="compositionally biased region" description="Low complexity" evidence="1">
    <location>
        <begin position="38"/>
        <end position="61"/>
    </location>
</feature>
<dbReference type="GO" id="GO:0003677">
    <property type="term" value="F:DNA binding"/>
    <property type="evidence" value="ECO:0007669"/>
    <property type="project" value="InterPro"/>
</dbReference>
<dbReference type="InterPro" id="IPR017956">
    <property type="entry name" value="AT_hook_DNA-bd_motif"/>
</dbReference>
<name>A0AAW1LT27_POPJA</name>
<dbReference type="Proteomes" id="UP001458880">
    <property type="component" value="Unassembled WGS sequence"/>
</dbReference>
<protein>
    <submittedName>
        <fullName evidence="2">AT hook motif</fullName>
    </submittedName>
</protein>
<gene>
    <name evidence="2" type="ORF">QE152_g12399</name>
</gene>
<keyword evidence="3" id="KW-1185">Reference proteome</keyword>
<organism evidence="2 3">
    <name type="scientific">Popillia japonica</name>
    <name type="common">Japanese beetle</name>
    <dbReference type="NCBI Taxonomy" id="7064"/>
    <lineage>
        <taxon>Eukaryota</taxon>
        <taxon>Metazoa</taxon>
        <taxon>Ecdysozoa</taxon>
        <taxon>Arthropoda</taxon>
        <taxon>Hexapoda</taxon>
        <taxon>Insecta</taxon>
        <taxon>Pterygota</taxon>
        <taxon>Neoptera</taxon>
        <taxon>Endopterygota</taxon>
        <taxon>Coleoptera</taxon>
        <taxon>Polyphaga</taxon>
        <taxon>Scarabaeiformia</taxon>
        <taxon>Scarabaeidae</taxon>
        <taxon>Rutelinae</taxon>
        <taxon>Popillia</taxon>
    </lineage>
</organism>
<feature type="region of interest" description="Disordered" evidence="1">
    <location>
        <begin position="1"/>
        <end position="64"/>
    </location>
</feature>
<evidence type="ECO:0000313" key="2">
    <source>
        <dbReference type="EMBL" id="KAK9736529.1"/>
    </source>
</evidence>